<sequence length="51" mass="6095">MGTGKLFREDILFLFTTNYMYGLTRRTPYESSTNKSYSRFTLSKLHSQFRC</sequence>
<proteinExistence type="predicted"/>
<name>A0A0A8Y0W3_ARUDO</name>
<accession>A0A0A8Y0W3</accession>
<reference evidence="1" key="2">
    <citation type="journal article" date="2015" name="Data Brief">
        <title>Shoot transcriptome of the giant reed, Arundo donax.</title>
        <authorList>
            <person name="Barrero R.A."/>
            <person name="Guerrero F.D."/>
            <person name="Moolhuijzen P."/>
            <person name="Goolsby J.A."/>
            <person name="Tidwell J."/>
            <person name="Bellgard S.E."/>
            <person name="Bellgard M.I."/>
        </authorList>
    </citation>
    <scope>NUCLEOTIDE SEQUENCE</scope>
    <source>
        <tissue evidence="1">Shoot tissue taken approximately 20 cm above the soil surface</tissue>
    </source>
</reference>
<dbReference type="AlphaFoldDB" id="A0A0A8Y0W3"/>
<reference evidence="1" key="1">
    <citation type="submission" date="2014-09" db="EMBL/GenBank/DDBJ databases">
        <authorList>
            <person name="Magalhaes I.L.F."/>
            <person name="Oliveira U."/>
            <person name="Santos F.R."/>
            <person name="Vidigal T.H.D.A."/>
            <person name="Brescovit A.D."/>
            <person name="Santos A.J."/>
        </authorList>
    </citation>
    <scope>NUCLEOTIDE SEQUENCE</scope>
    <source>
        <tissue evidence="1">Shoot tissue taken approximately 20 cm above the soil surface</tissue>
    </source>
</reference>
<protein>
    <submittedName>
        <fullName evidence="1">Uncharacterized protein</fullName>
    </submittedName>
</protein>
<dbReference type="EMBL" id="GBRH01278259">
    <property type="protein sequence ID" value="JAD19636.1"/>
    <property type="molecule type" value="Transcribed_RNA"/>
</dbReference>
<evidence type="ECO:0000313" key="1">
    <source>
        <dbReference type="EMBL" id="JAD19636.1"/>
    </source>
</evidence>
<organism evidence="1">
    <name type="scientific">Arundo donax</name>
    <name type="common">Giant reed</name>
    <name type="synonym">Donax arundinaceus</name>
    <dbReference type="NCBI Taxonomy" id="35708"/>
    <lineage>
        <taxon>Eukaryota</taxon>
        <taxon>Viridiplantae</taxon>
        <taxon>Streptophyta</taxon>
        <taxon>Embryophyta</taxon>
        <taxon>Tracheophyta</taxon>
        <taxon>Spermatophyta</taxon>
        <taxon>Magnoliopsida</taxon>
        <taxon>Liliopsida</taxon>
        <taxon>Poales</taxon>
        <taxon>Poaceae</taxon>
        <taxon>PACMAD clade</taxon>
        <taxon>Arundinoideae</taxon>
        <taxon>Arundineae</taxon>
        <taxon>Arundo</taxon>
    </lineage>
</organism>